<dbReference type="Gene3D" id="1.10.287.130">
    <property type="match status" value="1"/>
</dbReference>
<evidence type="ECO:0000256" key="8">
    <source>
        <dbReference type="ARBA" id="ARBA00022989"/>
    </source>
</evidence>
<feature type="domain" description="Histidine kinase" evidence="11">
    <location>
        <begin position="242"/>
        <end position="446"/>
    </location>
</feature>
<evidence type="ECO:0000256" key="7">
    <source>
        <dbReference type="ARBA" id="ARBA00022777"/>
    </source>
</evidence>
<evidence type="ECO:0000256" key="1">
    <source>
        <dbReference type="ARBA" id="ARBA00000085"/>
    </source>
</evidence>
<keyword evidence="9" id="KW-0902">Two-component regulatory system</keyword>
<evidence type="ECO:0000313" key="14">
    <source>
        <dbReference type="Proteomes" id="UP001603978"/>
    </source>
</evidence>
<dbReference type="SUPFAM" id="SSF55874">
    <property type="entry name" value="ATPase domain of HSP90 chaperone/DNA topoisomerase II/histidine kinase"/>
    <property type="match status" value="1"/>
</dbReference>
<dbReference type="PANTHER" id="PTHR45436">
    <property type="entry name" value="SENSOR HISTIDINE KINASE YKOH"/>
    <property type="match status" value="1"/>
</dbReference>
<dbReference type="PANTHER" id="PTHR45436:SF5">
    <property type="entry name" value="SENSOR HISTIDINE KINASE TRCS"/>
    <property type="match status" value="1"/>
</dbReference>
<reference evidence="13 14" key="1">
    <citation type="submission" date="2024-10" db="EMBL/GenBank/DDBJ databases">
        <authorList>
            <person name="Topkara A.R."/>
            <person name="Saygin H."/>
        </authorList>
    </citation>
    <scope>NUCLEOTIDE SEQUENCE [LARGE SCALE GENOMIC DNA]</scope>
    <source>
        <strain evidence="13 14">M3C6</strain>
    </source>
</reference>
<keyword evidence="7 13" id="KW-0418">Kinase</keyword>
<evidence type="ECO:0000256" key="6">
    <source>
        <dbReference type="ARBA" id="ARBA00022692"/>
    </source>
</evidence>
<evidence type="ECO:0000256" key="4">
    <source>
        <dbReference type="ARBA" id="ARBA00022553"/>
    </source>
</evidence>
<dbReference type="EMBL" id="JBICRM010000024">
    <property type="protein sequence ID" value="MFG1707923.1"/>
    <property type="molecule type" value="Genomic_DNA"/>
</dbReference>
<accession>A0ABW7ALL1</accession>
<dbReference type="InterPro" id="IPR050428">
    <property type="entry name" value="TCS_sensor_his_kinase"/>
</dbReference>
<keyword evidence="5" id="KW-0808">Transferase</keyword>
<proteinExistence type="predicted"/>
<dbReference type="InterPro" id="IPR004358">
    <property type="entry name" value="Sig_transdc_His_kin-like_C"/>
</dbReference>
<dbReference type="Pfam" id="PF00512">
    <property type="entry name" value="HisKA"/>
    <property type="match status" value="1"/>
</dbReference>
<evidence type="ECO:0000313" key="13">
    <source>
        <dbReference type="EMBL" id="MFG1707923.1"/>
    </source>
</evidence>
<evidence type="ECO:0000256" key="3">
    <source>
        <dbReference type="ARBA" id="ARBA00012438"/>
    </source>
</evidence>
<evidence type="ECO:0000256" key="9">
    <source>
        <dbReference type="ARBA" id="ARBA00023012"/>
    </source>
</evidence>
<dbReference type="Pfam" id="PF02518">
    <property type="entry name" value="HATPase_c"/>
    <property type="match status" value="1"/>
</dbReference>
<protein>
    <recommendedName>
        <fullName evidence="3">histidine kinase</fullName>
        <ecNumber evidence="3">2.7.13.3</ecNumber>
    </recommendedName>
</protein>
<gene>
    <name evidence="13" type="ORF">ACFLIM_32415</name>
</gene>
<dbReference type="EC" id="2.7.13.3" evidence="3"/>
<keyword evidence="6" id="KW-0812">Transmembrane</keyword>
<dbReference type="SMART" id="SM00304">
    <property type="entry name" value="HAMP"/>
    <property type="match status" value="1"/>
</dbReference>
<dbReference type="SUPFAM" id="SSF158472">
    <property type="entry name" value="HAMP domain-like"/>
    <property type="match status" value="1"/>
</dbReference>
<evidence type="ECO:0000256" key="5">
    <source>
        <dbReference type="ARBA" id="ARBA00022679"/>
    </source>
</evidence>
<evidence type="ECO:0000256" key="10">
    <source>
        <dbReference type="ARBA" id="ARBA00023136"/>
    </source>
</evidence>
<name>A0ABW7ALL1_9ACTN</name>
<dbReference type="Gene3D" id="3.30.565.10">
    <property type="entry name" value="Histidine kinase-like ATPase, C-terminal domain"/>
    <property type="match status" value="1"/>
</dbReference>
<dbReference type="InterPro" id="IPR005467">
    <property type="entry name" value="His_kinase_dom"/>
</dbReference>
<dbReference type="SMART" id="SM00388">
    <property type="entry name" value="HisKA"/>
    <property type="match status" value="1"/>
</dbReference>
<dbReference type="RefSeq" id="WP_393171998.1">
    <property type="nucleotide sequence ID" value="NZ_JBICRM010000024.1"/>
</dbReference>
<evidence type="ECO:0000259" key="12">
    <source>
        <dbReference type="PROSITE" id="PS50885"/>
    </source>
</evidence>
<dbReference type="InterPro" id="IPR003594">
    <property type="entry name" value="HATPase_dom"/>
</dbReference>
<dbReference type="InterPro" id="IPR036097">
    <property type="entry name" value="HisK_dim/P_sf"/>
</dbReference>
<dbReference type="InterPro" id="IPR036890">
    <property type="entry name" value="HATPase_C_sf"/>
</dbReference>
<dbReference type="PROSITE" id="PS50109">
    <property type="entry name" value="HIS_KIN"/>
    <property type="match status" value="1"/>
</dbReference>
<organism evidence="13 14">
    <name type="scientific">Nonomuraea marmarensis</name>
    <dbReference type="NCBI Taxonomy" id="3351344"/>
    <lineage>
        <taxon>Bacteria</taxon>
        <taxon>Bacillati</taxon>
        <taxon>Actinomycetota</taxon>
        <taxon>Actinomycetes</taxon>
        <taxon>Streptosporangiales</taxon>
        <taxon>Streptosporangiaceae</taxon>
        <taxon>Nonomuraea</taxon>
    </lineage>
</organism>
<comment type="catalytic activity">
    <reaction evidence="1">
        <text>ATP + protein L-histidine = ADP + protein N-phospho-L-histidine.</text>
        <dbReference type="EC" id="2.7.13.3"/>
    </reaction>
</comment>
<comment type="caution">
    <text evidence="13">The sequence shown here is derived from an EMBL/GenBank/DDBJ whole genome shotgun (WGS) entry which is preliminary data.</text>
</comment>
<dbReference type="CDD" id="cd00082">
    <property type="entry name" value="HisKA"/>
    <property type="match status" value="1"/>
</dbReference>
<dbReference type="InterPro" id="IPR003661">
    <property type="entry name" value="HisK_dim/P_dom"/>
</dbReference>
<feature type="domain" description="HAMP" evidence="12">
    <location>
        <begin position="181"/>
        <end position="234"/>
    </location>
</feature>
<comment type="subcellular location">
    <subcellularLocation>
        <location evidence="2">Cell membrane</location>
    </subcellularLocation>
</comment>
<dbReference type="InterPro" id="IPR003660">
    <property type="entry name" value="HAMP_dom"/>
</dbReference>
<evidence type="ECO:0000259" key="11">
    <source>
        <dbReference type="PROSITE" id="PS50109"/>
    </source>
</evidence>
<dbReference type="PROSITE" id="PS51257">
    <property type="entry name" value="PROKAR_LIPOPROTEIN"/>
    <property type="match status" value="1"/>
</dbReference>
<sequence length="447" mass="48547">MISRLGRSIRARLTFFASAAMALLCLVTSCVLLVTAHSAVSDIRMNQMLGVALRVVHLVKRHELPRVITLDLRGLQVVDAKGRVVSSTPNLVGAPRLTTVAPDPYSASRIGEVCGLPQFSGECQIVVTFRVYAEAGQGDWYVYAYDPPAPWYVSPGVVAFLAGVSAALVMLTWFGVSRVVAGTLAPVNSITRKLAEITTGDGTMRVPVPDNADEIKALAETANQTLAQLERAMEQQRGFASDASHDLRSPITAMRTELEEAMIAPDETDWRQTGGRLLICLDRLQNIVTDLLTLARLDAGAPGRLEPVDLAELVASETARPRCKRIVTRAQPGVIVTGDRLRLGRLLTNLLDNAERHAENTIAVTVRRNREAVLEVLDDGAGIAPEQREVVFRRFARLDASRDRDAAGTGLGLPIAREIAQSLGGTLKIEDSDLGARFVLRMPVREH</sequence>
<keyword evidence="10" id="KW-0472">Membrane</keyword>
<dbReference type="Proteomes" id="UP001603978">
    <property type="component" value="Unassembled WGS sequence"/>
</dbReference>
<evidence type="ECO:0000256" key="2">
    <source>
        <dbReference type="ARBA" id="ARBA00004236"/>
    </source>
</evidence>
<keyword evidence="14" id="KW-1185">Reference proteome</keyword>
<keyword evidence="4" id="KW-0597">Phosphoprotein</keyword>
<dbReference type="PRINTS" id="PR00344">
    <property type="entry name" value="BCTRLSENSOR"/>
</dbReference>
<dbReference type="SUPFAM" id="SSF47384">
    <property type="entry name" value="Homodimeric domain of signal transducing histidine kinase"/>
    <property type="match status" value="1"/>
</dbReference>
<dbReference type="SMART" id="SM00387">
    <property type="entry name" value="HATPase_c"/>
    <property type="match status" value="1"/>
</dbReference>
<dbReference type="GO" id="GO:0016301">
    <property type="term" value="F:kinase activity"/>
    <property type="evidence" value="ECO:0007669"/>
    <property type="project" value="UniProtKB-KW"/>
</dbReference>
<dbReference type="PROSITE" id="PS50885">
    <property type="entry name" value="HAMP"/>
    <property type="match status" value="1"/>
</dbReference>
<keyword evidence="8" id="KW-1133">Transmembrane helix</keyword>